<comment type="caution">
    <text evidence="1">The sequence shown here is derived from an EMBL/GenBank/DDBJ whole genome shotgun (WGS) entry which is preliminary data.</text>
</comment>
<protein>
    <submittedName>
        <fullName evidence="1">Jg15245 protein</fullName>
    </submittedName>
</protein>
<dbReference type="AlphaFoldDB" id="A0A8S4QDA6"/>
<gene>
    <name evidence="1" type="primary">jg15245</name>
    <name evidence="1" type="ORF">PAEG_LOCUS1151</name>
</gene>
<name>A0A8S4QDA6_9NEOP</name>
<sequence length="133" mass="15110">MKKVFSPGGRATAHASAVASRASNVCMLRRLEHKVTMFTALFRESCRALAQRSIPAHMINASHPKKRHISRSNKHRYLKHIEIGTILKTYSLFTVNQIRECASDLQVVQYSQPTRLCFKVQSVDSRKSDLLTL</sequence>
<proteinExistence type="predicted"/>
<reference evidence="1" key="1">
    <citation type="submission" date="2022-03" db="EMBL/GenBank/DDBJ databases">
        <authorList>
            <person name="Lindestad O."/>
        </authorList>
    </citation>
    <scope>NUCLEOTIDE SEQUENCE</scope>
</reference>
<keyword evidence="2" id="KW-1185">Reference proteome</keyword>
<dbReference type="Proteomes" id="UP000838756">
    <property type="component" value="Unassembled WGS sequence"/>
</dbReference>
<accession>A0A8S4QDA6</accession>
<dbReference type="EMBL" id="CAKXAJ010003913">
    <property type="protein sequence ID" value="CAH2208552.1"/>
    <property type="molecule type" value="Genomic_DNA"/>
</dbReference>
<organism evidence="1 2">
    <name type="scientific">Pararge aegeria aegeria</name>
    <dbReference type="NCBI Taxonomy" id="348720"/>
    <lineage>
        <taxon>Eukaryota</taxon>
        <taxon>Metazoa</taxon>
        <taxon>Ecdysozoa</taxon>
        <taxon>Arthropoda</taxon>
        <taxon>Hexapoda</taxon>
        <taxon>Insecta</taxon>
        <taxon>Pterygota</taxon>
        <taxon>Neoptera</taxon>
        <taxon>Endopterygota</taxon>
        <taxon>Lepidoptera</taxon>
        <taxon>Glossata</taxon>
        <taxon>Ditrysia</taxon>
        <taxon>Papilionoidea</taxon>
        <taxon>Nymphalidae</taxon>
        <taxon>Satyrinae</taxon>
        <taxon>Satyrini</taxon>
        <taxon>Parargina</taxon>
        <taxon>Pararge</taxon>
    </lineage>
</organism>
<evidence type="ECO:0000313" key="2">
    <source>
        <dbReference type="Proteomes" id="UP000838756"/>
    </source>
</evidence>
<evidence type="ECO:0000313" key="1">
    <source>
        <dbReference type="EMBL" id="CAH2208552.1"/>
    </source>
</evidence>